<protein>
    <submittedName>
        <fullName evidence="1">Uncharacterized protein</fullName>
    </submittedName>
</protein>
<keyword evidence="2" id="KW-1185">Reference proteome</keyword>
<gene>
    <name evidence="1" type="ORF">AVEN_58926_1</name>
</gene>
<reference evidence="1 2" key="1">
    <citation type="journal article" date="2019" name="Sci. Rep.">
        <title>Orb-weaving spider Araneus ventricosus genome elucidates the spidroin gene catalogue.</title>
        <authorList>
            <person name="Kono N."/>
            <person name="Nakamura H."/>
            <person name="Ohtoshi R."/>
            <person name="Moran D.A.P."/>
            <person name="Shinohara A."/>
            <person name="Yoshida Y."/>
            <person name="Fujiwara M."/>
            <person name="Mori M."/>
            <person name="Tomita M."/>
            <person name="Arakawa K."/>
        </authorList>
    </citation>
    <scope>NUCLEOTIDE SEQUENCE [LARGE SCALE GENOMIC DNA]</scope>
</reference>
<accession>A0A4Y2EQK6</accession>
<dbReference type="AlphaFoldDB" id="A0A4Y2EQK6"/>
<sequence>MTVSMEQLRARPAESCARTFALATTPLRSKRHRVTRSSNETCHHLSSKDHDWKILDQKHRMLIDQIDLLQGGREIPLNALN</sequence>
<dbReference type="Proteomes" id="UP000499080">
    <property type="component" value="Unassembled WGS sequence"/>
</dbReference>
<comment type="caution">
    <text evidence="1">The sequence shown here is derived from an EMBL/GenBank/DDBJ whole genome shotgun (WGS) entry which is preliminary data.</text>
</comment>
<evidence type="ECO:0000313" key="1">
    <source>
        <dbReference type="EMBL" id="GBM31131.1"/>
    </source>
</evidence>
<evidence type="ECO:0000313" key="2">
    <source>
        <dbReference type="Proteomes" id="UP000499080"/>
    </source>
</evidence>
<organism evidence="1 2">
    <name type="scientific">Araneus ventricosus</name>
    <name type="common">Orbweaver spider</name>
    <name type="synonym">Epeira ventricosa</name>
    <dbReference type="NCBI Taxonomy" id="182803"/>
    <lineage>
        <taxon>Eukaryota</taxon>
        <taxon>Metazoa</taxon>
        <taxon>Ecdysozoa</taxon>
        <taxon>Arthropoda</taxon>
        <taxon>Chelicerata</taxon>
        <taxon>Arachnida</taxon>
        <taxon>Araneae</taxon>
        <taxon>Araneomorphae</taxon>
        <taxon>Entelegynae</taxon>
        <taxon>Araneoidea</taxon>
        <taxon>Araneidae</taxon>
        <taxon>Araneus</taxon>
    </lineage>
</organism>
<name>A0A4Y2EQK6_ARAVE</name>
<proteinExistence type="predicted"/>
<dbReference type="EMBL" id="BGPR01000676">
    <property type="protein sequence ID" value="GBM31131.1"/>
    <property type="molecule type" value="Genomic_DNA"/>
</dbReference>